<gene>
    <name evidence="1" type="ORF">B296_00027066</name>
</gene>
<proteinExistence type="predicted"/>
<evidence type="ECO:0000313" key="1">
    <source>
        <dbReference type="EMBL" id="RRT47051.1"/>
    </source>
</evidence>
<reference evidence="1 2" key="1">
    <citation type="journal article" date="2014" name="Agronomy (Basel)">
        <title>A Draft Genome Sequence for Ensete ventricosum, the Drought-Tolerant Tree Against Hunger.</title>
        <authorList>
            <person name="Harrison J."/>
            <person name="Moore K.A."/>
            <person name="Paszkiewicz K."/>
            <person name="Jones T."/>
            <person name="Grant M."/>
            <person name="Ambacheew D."/>
            <person name="Muzemil S."/>
            <person name="Studholme D.J."/>
        </authorList>
    </citation>
    <scope>NUCLEOTIDE SEQUENCE [LARGE SCALE GENOMIC DNA]</scope>
</reference>
<sequence>MELSLEDKVDLNRVGLVPRRSIPYRDYPKLRIRKGSNTIPYRDHPKLRIRKGSNTYYQSSVLGVSLPFHSCPSSFHSHLKQFPQLLRSSSNSSSSPLPQIIH</sequence>
<dbReference type="EMBL" id="AMZH03014791">
    <property type="protein sequence ID" value="RRT47051.1"/>
    <property type="molecule type" value="Genomic_DNA"/>
</dbReference>
<accession>A0A426Y698</accession>
<dbReference type="Proteomes" id="UP000287651">
    <property type="component" value="Unassembled WGS sequence"/>
</dbReference>
<protein>
    <submittedName>
        <fullName evidence="1">Uncharacterized protein</fullName>
    </submittedName>
</protein>
<organism evidence="1 2">
    <name type="scientific">Ensete ventricosum</name>
    <name type="common">Abyssinian banana</name>
    <name type="synonym">Musa ensete</name>
    <dbReference type="NCBI Taxonomy" id="4639"/>
    <lineage>
        <taxon>Eukaryota</taxon>
        <taxon>Viridiplantae</taxon>
        <taxon>Streptophyta</taxon>
        <taxon>Embryophyta</taxon>
        <taxon>Tracheophyta</taxon>
        <taxon>Spermatophyta</taxon>
        <taxon>Magnoliopsida</taxon>
        <taxon>Liliopsida</taxon>
        <taxon>Zingiberales</taxon>
        <taxon>Musaceae</taxon>
        <taxon>Ensete</taxon>
    </lineage>
</organism>
<evidence type="ECO:0000313" key="2">
    <source>
        <dbReference type="Proteomes" id="UP000287651"/>
    </source>
</evidence>
<comment type="caution">
    <text evidence="1">The sequence shown here is derived from an EMBL/GenBank/DDBJ whole genome shotgun (WGS) entry which is preliminary data.</text>
</comment>
<name>A0A426Y698_ENSVE</name>
<dbReference type="AlphaFoldDB" id="A0A426Y698"/>